<feature type="domain" description="C2H2-type" evidence="10">
    <location>
        <begin position="302"/>
        <end position="329"/>
    </location>
</feature>
<gene>
    <name evidence="11" type="ORF">BRAFLDRAFT_66734</name>
</gene>
<keyword evidence="4" id="KW-0677">Repeat</keyword>
<evidence type="ECO:0000256" key="3">
    <source>
        <dbReference type="ARBA" id="ARBA00022723"/>
    </source>
</evidence>
<dbReference type="GO" id="GO:0005634">
    <property type="term" value="C:nucleus"/>
    <property type="evidence" value="ECO:0007669"/>
    <property type="project" value="UniProtKB-SubCell"/>
</dbReference>
<feature type="domain" description="C2H2-type" evidence="10">
    <location>
        <begin position="246"/>
        <end position="273"/>
    </location>
</feature>
<dbReference type="InterPro" id="IPR013087">
    <property type="entry name" value="Znf_C2H2_type"/>
</dbReference>
<feature type="domain" description="C2H2-type" evidence="10">
    <location>
        <begin position="21"/>
        <end position="48"/>
    </location>
</feature>
<dbReference type="FunFam" id="3.30.160.60:FF:003103">
    <property type="match status" value="2"/>
</dbReference>
<dbReference type="PROSITE" id="PS50157">
    <property type="entry name" value="ZINC_FINGER_C2H2_2"/>
    <property type="match status" value="8"/>
</dbReference>
<proteinExistence type="inferred from homology"/>
<sequence>MATAARSHLKGEDGQYSRRTHKCTYCDKEFPFKSKLNQHLRSHTGERPYLCGECGKRFNQLGNLKAHMRLHTGEKPYKCEHCNKGFSQSTHLKRHVRIHTGESNMATGAGSHRTQWQYSRRTHNTDSEVAVKTLCSTWSISISRIYSEAVRICVDAKTSRISLEHQRISGNPTWRLELELIGHNGNILAVPTSAAIARRSFASKVISMNTCEPTLVRDHTNVMNAGNGHVCDLNCHMRTHTGEKPYRCQECSRQFSRLSALKVHLRTHTGEKPYKCEHCNKGFIHSGDLRTHIRIHTGETPYKCEECSKQFSTLSDLKNHMRIHTGEKPYSCAECSKQFKQLGHLKTHMRIHTGERPYRCEECRKQFTRVSSLKRHKRTHTWENNTNVWSAASSSGSLVL</sequence>
<reference evidence="11" key="1">
    <citation type="journal article" date="2008" name="Nature">
        <title>The amphioxus genome and the evolution of the chordate karyotype.</title>
        <authorList>
            <consortium name="US DOE Joint Genome Institute (JGI-PGF)"/>
            <person name="Putnam N.H."/>
            <person name="Butts T."/>
            <person name="Ferrier D.E.K."/>
            <person name="Furlong R.F."/>
            <person name="Hellsten U."/>
            <person name="Kawashima T."/>
            <person name="Robinson-Rechavi M."/>
            <person name="Shoguchi E."/>
            <person name="Terry A."/>
            <person name="Yu J.-K."/>
            <person name="Benito-Gutierrez E.L."/>
            <person name="Dubchak I."/>
            <person name="Garcia-Fernandez J."/>
            <person name="Gibson-Brown J.J."/>
            <person name="Grigoriev I.V."/>
            <person name="Horton A.C."/>
            <person name="de Jong P.J."/>
            <person name="Jurka J."/>
            <person name="Kapitonov V.V."/>
            <person name="Kohara Y."/>
            <person name="Kuroki Y."/>
            <person name="Lindquist E."/>
            <person name="Lucas S."/>
            <person name="Osoegawa K."/>
            <person name="Pennacchio L.A."/>
            <person name="Salamov A.A."/>
            <person name="Satou Y."/>
            <person name="Sauka-Spengler T."/>
            <person name="Schmutz J."/>
            <person name="Shin-I T."/>
            <person name="Toyoda A."/>
            <person name="Bronner-Fraser M."/>
            <person name="Fujiyama A."/>
            <person name="Holland L.Z."/>
            <person name="Holland P.W.H."/>
            <person name="Satoh N."/>
            <person name="Rokhsar D.S."/>
        </authorList>
    </citation>
    <scope>NUCLEOTIDE SEQUENCE [LARGE SCALE GENOMIC DNA]</scope>
    <source>
        <strain evidence="11">S238N-H82</strain>
        <tissue evidence="11">Testes</tissue>
    </source>
</reference>
<evidence type="ECO:0000256" key="6">
    <source>
        <dbReference type="ARBA" id="ARBA00022833"/>
    </source>
</evidence>
<evidence type="ECO:0000256" key="2">
    <source>
        <dbReference type="ARBA" id="ARBA00006991"/>
    </source>
</evidence>
<dbReference type="GO" id="GO:0008270">
    <property type="term" value="F:zinc ion binding"/>
    <property type="evidence" value="ECO:0007669"/>
    <property type="project" value="UniProtKB-KW"/>
</dbReference>
<dbReference type="FunFam" id="3.30.160.60:FF:000774">
    <property type="entry name" value="Zinc finger protein"/>
    <property type="match status" value="1"/>
</dbReference>
<dbReference type="PROSITE" id="PS00028">
    <property type="entry name" value="ZINC_FINGER_C2H2_1"/>
    <property type="match status" value="8"/>
</dbReference>
<feature type="domain" description="C2H2-type" evidence="10">
    <location>
        <begin position="330"/>
        <end position="357"/>
    </location>
</feature>
<dbReference type="PANTHER" id="PTHR24394">
    <property type="entry name" value="ZINC FINGER PROTEIN"/>
    <property type="match status" value="1"/>
</dbReference>
<dbReference type="InParanoid" id="C3YTW4"/>
<keyword evidence="8" id="KW-0539">Nucleus</keyword>
<comment type="subcellular location">
    <subcellularLocation>
        <location evidence="1">Nucleus</location>
    </subcellularLocation>
</comment>
<evidence type="ECO:0000256" key="7">
    <source>
        <dbReference type="ARBA" id="ARBA00023125"/>
    </source>
</evidence>
<evidence type="ECO:0000256" key="9">
    <source>
        <dbReference type="PROSITE-ProRule" id="PRU00042"/>
    </source>
</evidence>
<feature type="domain" description="C2H2-type" evidence="10">
    <location>
        <begin position="49"/>
        <end position="76"/>
    </location>
</feature>
<keyword evidence="3" id="KW-0479">Metal-binding</keyword>
<dbReference type="InterPro" id="IPR036236">
    <property type="entry name" value="Znf_C2H2_sf"/>
</dbReference>
<dbReference type="SMART" id="SM00355">
    <property type="entry name" value="ZnF_C2H2"/>
    <property type="match status" value="8"/>
</dbReference>
<dbReference type="EMBL" id="GG666552">
    <property type="protein sequence ID" value="EEN56241.1"/>
    <property type="molecule type" value="Genomic_DNA"/>
</dbReference>
<keyword evidence="6" id="KW-0862">Zinc</keyword>
<evidence type="ECO:0000256" key="4">
    <source>
        <dbReference type="ARBA" id="ARBA00022737"/>
    </source>
</evidence>
<keyword evidence="7" id="KW-0238">DNA-binding</keyword>
<comment type="similarity">
    <text evidence="2">Belongs to the krueppel C2H2-type zinc-finger protein family.</text>
</comment>
<evidence type="ECO:0000259" key="10">
    <source>
        <dbReference type="PROSITE" id="PS50157"/>
    </source>
</evidence>
<dbReference type="GO" id="GO:0003677">
    <property type="term" value="F:DNA binding"/>
    <property type="evidence" value="ECO:0007669"/>
    <property type="project" value="UniProtKB-KW"/>
</dbReference>
<dbReference type="Gene3D" id="3.30.160.60">
    <property type="entry name" value="Classic Zinc Finger"/>
    <property type="match status" value="9"/>
</dbReference>
<dbReference type="AlphaFoldDB" id="C3YTW4"/>
<evidence type="ECO:0000256" key="5">
    <source>
        <dbReference type="ARBA" id="ARBA00022771"/>
    </source>
</evidence>
<dbReference type="FunFam" id="3.30.160.60:FF:001954">
    <property type="entry name" value="Zinc finger protein 787"/>
    <property type="match status" value="2"/>
</dbReference>
<feature type="domain" description="C2H2-type" evidence="10">
    <location>
        <begin position="274"/>
        <end position="301"/>
    </location>
</feature>
<organism>
    <name type="scientific">Branchiostoma floridae</name>
    <name type="common">Florida lancelet</name>
    <name type="synonym">Amphioxus</name>
    <dbReference type="NCBI Taxonomy" id="7739"/>
    <lineage>
        <taxon>Eukaryota</taxon>
        <taxon>Metazoa</taxon>
        <taxon>Chordata</taxon>
        <taxon>Cephalochordata</taxon>
        <taxon>Leptocardii</taxon>
        <taxon>Amphioxiformes</taxon>
        <taxon>Branchiostomatidae</taxon>
        <taxon>Branchiostoma</taxon>
    </lineage>
</organism>
<dbReference type="SUPFAM" id="SSF57667">
    <property type="entry name" value="beta-beta-alpha zinc fingers"/>
    <property type="match status" value="5"/>
</dbReference>
<accession>C3YTW4</accession>
<dbReference type="PANTHER" id="PTHR24394:SF44">
    <property type="entry name" value="ZINC FINGER PROTEIN 271-LIKE"/>
    <property type="match status" value="1"/>
</dbReference>
<evidence type="ECO:0000256" key="8">
    <source>
        <dbReference type="ARBA" id="ARBA00023242"/>
    </source>
</evidence>
<feature type="domain" description="C2H2-type" evidence="10">
    <location>
        <begin position="358"/>
        <end position="385"/>
    </location>
</feature>
<name>C3YTW4_BRAFL</name>
<feature type="domain" description="C2H2-type" evidence="10">
    <location>
        <begin position="77"/>
        <end position="104"/>
    </location>
</feature>
<dbReference type="FunFam" id="3.30.160.60:FF:004665">
    <property type="match status" value="1"/>
</dbReference>
<keyword evidence="5 9" id="KW-0863">Zinc-finger</keyword>
<protein>
    <recommendedName>
        <fullName evidence="10">C2H2-type domain-containing protein</fullName>
    </recommendedName>
</protein>
<dbReference type="FunFam" id="3.30.160.60:FF:001614">
    <property type="entry name" value="Uncharacterized protein"/>
    <property type="match status" value="1"/>
</dbReference>
<evidence type="ECO:0000256" key="1">
    <source>
        <dbReference type="ARBA" id="ARBA00004123"/>
    </source>
</evidence>
<dbReference type="Pfam" id="PF00096">
    <property type="entry name" value="zf-C2H2"/>
    <property type="match status" value="8"/>
</dbReference>
<dbReference type="eggNOG" id="KOG1721">
    <property type="taxonomic scope" value="Eukaryota"/>
</dbReference>
<evidence type="ECO:0000313" key="11">
    <source>
        <dbReference type="EMBL" id="EEN56241.1"/>
    </source>
</evidence>
<dbReference type="FunFam" id="3.30.160.60:FF:002356">
    <property type="match status" value="1"/>
</dbReference>